<dbReference type="RefSeq" id="WP_368375356.1">
    <property type="nucleotide sequence ID" value="NZ_JBFRYB010000001.1"/>
</dbReference>
<sequence>MKLHTYFSTLSLRTILAATAVVTGMTILLPAASASTCNTDTPISAHYQISKHAEATKPEKFDHMVLWRRANSVAEQYPKRAITELWERNRSNSIKLNRYFDAYQRGIEYAPGEIKDLGSDDDWSMKNQLVANSLLAKMTLIKTIGSGCDREEIYTLKDPQQSITLNWLPTYRLVKSYTRNAKGQTATWLLTAKSTDIKVINAFFEEHLDYQTTDYADIGDNESDPFLKKMINLGFIEHGSSGMYDAQGNDIGGEHHH</sequence>
<reference evidence="2 3" key="1">
    <citation type="journal article" date="2011" name="Int. J. Syst. Evol. Microbiol.">
        <title>Zhongshania antarctica gen. nov., sp. nov. and Zhongshania guokunii sp. nov., gammaproteobacteria respectively isolated from coastal attached (fast) ice and surface seawater of the Antarctic.</title>
        <authorList>
            <person name="Li H.J."/>
            <person name="Zhang X.Y."/>
            <person name="Chen C.X."/>
            <person name="Zhang Y.J."/>
            <person name="Gao Z.M."/>
            <person name="Yu Y."/>
            <person name="Chen X.L."/>
            <person name="Chen B."/>
            <person name="Zhang Y.Z."/>
        </authorList>
    </citation>
    <scope>NUCLEOTIDE SEQUENCE [LARGE SCALE GENOMIC DNA]</scope>
    <source>
        <strain evidence="2 3">R06B22</strain>
    </source>
</reference>
<feature type="chain" id="PRO_5046475685" evidence="1">
    <location>
        <begin position="21"/>
        <end position="257"/>
    </location>
</feature>
<keyword evidence="3" id="KW-1185">Reference proteome</keyword>
<dbReference type="EMBL" id="JBFRYB010000001">
    <property type="protein sequence ID" value="MEX1665250.1"/>
    <property type="molecule type" value="Genomic_DNA"/>
</dbReference>
<protein>
    <submittedName>
        <fullName evidence="2">Uncharacterized protein</fullName>
    </submittedName>
</protein>
<accession>A0ABV3TUI4</accession>
<gene>
    <name evidence="2" type="ORF">AB4875_07100</name>
</gene>
<keyword evidence="1" id="KW-0732">Signal</keyword>
<evidence type="ECO:0000313" key="3">
    <source>
        <dbReference type="Proteomes" id="UP001557484"/>
    </source>
</evidence>
<dbReference type="Proteomes" id="UP001557484">
    <property type="component" value="Unassembled WGS sequence"/>
</dbReference>
<evidence type="ECO:0000313" key="2">
    <source>
        <dbReference type="EMBL" id="MEX1665250.1"/>
    </source>
</evidence>
<evidence type="ECO:0000256" key="1">
    <source>
        <dbReference type="SAM" id="SignalP"/>
    </source>
</evidence>
<organism evidence="2 3">
    <name type="scientific">Zhongshania arctica</name>
    <dbReference type="NCBI Taxonomy" id="3238302"/>
    <lineage>
        <taxon>Bacteria</taxon>
        <taxon>Pseudomonadati</taxon>
        <taxon>Pseudomonadota</taxon>
        <taxon>Gammaproteobacteria</taxon>
        <taxon>Cellvibrionales</taxon>
        <taxon>Spongiibacteraceae</taxon>
        <taxon>Zhongshania</taxon>
    </lineage>
</organism>
<name>A0ABV3TUI4_9GAMM</name>
<proteinExistence type="predicted"/>
<feature type="signal peptide" evidence="1">
    <location>
        <begin position="1"/>
        <end position="20"/>
    </location>
</feature>
<comment type="caution">
    <text evidence="2">The sequence shown here is derived from an EMBL/GenBank/DDBJ whole genome shotgun (WGS) entry which is preliminary data.</text>
</comment>